<dbReference type="EMBL" id="PGTN01000081">
    <property type="protein sequence ID" value="PJF46925.1"/>
    <property type="molecule type" value="Genomic_DNA"/>
</dbReference>
<accession>A0A2M8QAW0</accession>
<sequence>MTMDRDQPTASKEVPTTGASLDAPSVIRSTDAIDLEALARCIYDLLKRESRIERERLGVQKLR</sequence>
<organism evidence="2 3">
    <name type="scientific">Candidatus Thermofonsia Clade 3 bacterium</name>
    <dbReference type="NCBI Taxonomy" id="2364212"/>
    <lineage>
        <taxon>Bacteria</taxon>
        <taxon>Bacillati</taxon>
        <taxon>Chloroflexota</taxon>
        <taxon>Candidatus Thermofontia</taxon>
        <taxon>Candidatus Thermofonsia Clade 3</taxon>
    </lineage>
</organism>
<reference evidence="2 3" key="1">
    <citation type="submission" date="2017-11" db="EMBL/GenBank/DDBJ databases">
        <title>Evolution of Phototrophy in the Chloroflexi Phylum Driven by Horizontal Gene Transfer.</title>
        <authorList>
            <person name="Ward L.M."/>
            <person name="Hemp J."/>
            <person name="Shih P.M."/>
            <person name="Mcglynn S.E."/>
            <person name="Fischer W."/>
        </authorList>
    </citation>
    <scope>NUCLEOTIDE SEQUENCE [LARGE SCALE GENOMIC DNA]</scope>
    <source>
        <strain evidence="2">JP3_7</strain>
    </source>
</reference>
<comment type="caution">
    <text evidence="2">The sequence shown here is derived from an EMBL/GenBank/DDBJ whole genome shotgun (WGS) entry which is preliminary data.</text>
</comment>
<protein>
    <submittedName>
        <fullName evidence="2">Uncharacterized protein</fullName>
    </submittedName>
</protein>
<proteinExistence type="predicted"/>
<evidence type="ECO:0000313" key="2">
    <source>
        <dbReference type="EMBL" id="PJF46925.1"/>
    </source>
</evidence>
<gene>
    <name evidence="2" type="ORF">CUN48_11325</name>
</gene>
<feature type="region of interest" description="Disordered" evidence="1">
    <location>
        <begin position="1"/>
        <end position="23"/>
    </location>
</feature>
<dbReference type="Proteomes" id="UP000230790">
    <property type="component" value="Unassembled WGS sequence"/>
</dbReference>
<evidence type="ECO:0000256" key="1">
    <source>
        <dbReference type="SAM" id="MobiDB-lite"/>
    </source>
</evidence>
<dbReference type="AlphaFoldDB" id="A0A2M8QAW0"/>
<evidence type="ECO:0000313" key="3">
    <source>
        <dbReference type="Proteomes" id="UP000230790"/>
    </source>
</evidence>
<name>A0A2M8QAW0_9CHLR</name>